<dbReference type="EMBL" id="LWDX02072039">
    <property type="protein sequence ID" value="OEL13870.1"/>
    <property type="molecule type" value="Genomic_DNA"/>
</dbReference>
<comment type="caution">
    <text evidence="1">The sequence shown here is derived from an EMBL/GenBank/DDBJ whole genome shotgun (WGS) entry which is preliminary data.</text>
</comment>
<evidence type="ECO:0000313" key="2">
    <source>
        <dbReference type="Proteomes" id="UP000095767"/>
    </source>
</evidence>
<gene>
    <name evidence="1" type="ORF">BAE44_0025111</name>
</gene>
<name>A0A1E5ULV6_9POAL</name>
<dbReference type="AlphaFoldDB" id="A0A1E5ULV6"/>
<reference evidence="1 2" key="1">
    <citation type="submission" date="2016-09" db="EMBL/GenBank/DDBJ databases">
        <title>The draft genome of Dichanthelium oligosanthes: A C3 panicoid grass species.</title>
        <authorList>
            <person name="Studer A.J."/>
            <person name="Schnable J.C."/>
            <person name="Brutnell T.P."/>
        </authorList>
    </citation>
    <scope>NUCLEOTIDE SEQUENCE [LARGE SCALE GENOMIC DNA]</scope>
    <source>
        <strain evidence="2">cv. Kellogg 1175</strain>
        <tissue evidence="1">Leaf</tissue>
    </source>
</reference>
<feature type="non-terminal residue" evidence="1">
    <location>
        <position position="1"/>
    </location>
</feature>
<organism evidence="1 2">
    <name type="scientific">Dichanthelium oligosanthes</name>
    <dbReference type="NCBI Taxonomy" id="888268"/>
    <lineage>
        <taxon>Eukaryota</taxon>
        <taxon>Viridiplantae</taxon>
        <taxon>Streptophyta</taxon>
        <taxon>Embryophyta</taxon>
        <taxon>Tracheophyta</taxon>
        <taxon>Spermatophyta</taxon>
        <taxon>Magnoliopsida</taxon>
        <taxon>Liliopsida</taxon>
        <taxon>Poales</taxon>
        <taxon>Poaceae</taxon>
        <taxon>PACMAD clade</taxon>
        <taxon>Panicoideae</taxon>
        <taxon>Panicodae</taxon>
        <taxon>Paniceae</taxon>
        <taxon>Dichantheliinae</taxon>
        <taxon>Dichanthelium</taxon>
    </lineage>
</organism>
<sequence length="54" mass="5741">LEVMCVAGCLLEFHQGGHCKGPAIWGSASASRAPSRAWIPLGSMVFCVLRGRII</sequence>
<dbReference type="Proteomes" id="UP000095767">
    <property type="component" value="Unassembled WGS sequence"/>
</dbReference>
<accession>A0A1E5ULV6</accession>
<proteinExistence type="predicted"/>
<evidence type="ECO:0000313" key="1">
    <source>
        <dbReference type="EMBL" id="OEL13870.1"/>
    </source>
</evidence>
<protein>
    <submittedName>
        <fullName evidence="1">Uncharacterized protein</fullName>
    </submittedName>
</protein>
<keyword evidence="2" id="KW-1185">Reference proteome</keyword>